<proteinExistence type="predicted"/>
<name>A0AAE0UG26_SORBR</name>
<sequence>SAALKVVGRGLLGIGAAATRGVWAVVKHCSRHPRKYWALGMLYSLWNWGVEIAGFFIETVLMLGGVIPTETCYCYACRVRMALDMQRETGVTLAEL</sequence>
<gene>
    <name evidence="2" type="ORF">B0T20DRAFT_319360</name>
</gene>
<dbReference type="EMBL" id="JAUTDP010000001">
    <property type="protein sequence ID" value="KAK3402505.1"/>
    <property type="molecule type" value="Genomic_DNA"/>
</dbReference>
<feature type="transmembrane region" description="Helical" evidence="1">
    <location>
        <begin position="38"/>
        <end position="57"/>
    </location>
</feature>
<accession>A0AAE0UG26</accession>
<evidence type="ECO:0000313" key="3">
    <source>
        <dbReference type="Proteomes" id="UP001281003"/>
    </source>
</evidence>
<keyword evidence="1" id="KW-0812">Transmembrane</keyword>
<keyword evidence="1" id="KW-0472">Membrane</keyword>
<evidence type="ECO:0000313" key="2">
    <source>
        <dbReference type="EMBL" id="KAK3402505.1"/>
    </source>
</evidence>
<evidence type="ECO:0000256" key="1">
    <source>
        <dbReference type="SAM" id="Phobius"/>
    </source>
</evidence>
<comment type="caution">
    <text evidence="2">The sequence shown here is derived from an EMBL/GenBank/DDBJ whole genome shotgun (WGS) entry which is preliminary data.</text>
</comment>
<dbReference type="AlphaFoldDB" id="A0AAE0UG26"/>
<reference evidence="2" key="2">
    <citation type="submission" date="2023-07" db="EMBL/GenBank/DDBJ databases">
        <authorList>
            <consortium name="Lawrence Berkeley National Laboratory"/>
            <person name="Haridas S."/>
            <person name="Hensen N."/>
            <person name="Bonometti L."/>
            <person name="Westerberg I."/>
            <person name="Brannstrom I.O."/>
            <person name="Guillou S."/>
            <person name="Cros-Aarteil S."/>
            <person name="Calhoun S."/>
            <person name="Kuo A."/>
            <person name="Mondo S."/>
            <person name="Pangilinan J."/>
            <person name="Riley R."/>
            <person name="LaButti K."/>
            <person name="Andreopoulos B."/>
            <person name="Lipzen A."/>
            <person name="Chen C."/>
            <person name="Yanf M."/>
            <person name="Daum C."/>
            <person name="Ng V."/>
            <person name="Clum A."/>
            <person name="Steindorff A."/>
            <person name="Ohm R."/>
            <person name="Martin F."/>
            <person name="Silar P."/>
            <person name="Natvig D."/>
            <person name="Lalanne C."/>
            <person name="Gautier V."/>
            <person name="Ament-velasquez S.L."/>
            <person name="Kruys A."/>
            <person name="Hutchinson M.I."/>
            <person name="Powell A.J."/>
            <person name="Barry K."/>
            <person name="Miller A.N."/>
            <person name="Grigoriev I.V."/>
            <person name="Debuchy R."/>
            <person name="Gladieux P."/>
            <person name="Thoren M.H."/>
            <person name="Johannesson H."/>
        </authorList>
    </citation>
    <scope>NUCLEOTIDE SEQUENCE</scope>
    <source>
        <strain evidence="2">FGSC 1904</strain>
    </source>
</reference>
<keyword evidence="1" id="KW-1133">Transmembrane helix</keyword>
<organism evidence="2 3">
    <name type="scientific">Sordaria brevicollis</name>
    <dbReference type="NCBI Taxonomy" id="83679"/>
    <lineage>
        <taxon>Eukaryota</taxon>
        <taxon>Fungi</taxon>
        <taxon>Dikarya</taxon>
        <taxon>Ascomycota</taxon>
        <taxon>Pezizomycotina</taxon>
        <taxon>Sordariomycetes</taxon>
        <taxon>Sordariomycetidae</taxon>
        <taxon>Sordariales</taxon>
        <taxon>Sordariaceae</taxon>
        <taxon>Sordaria</taxon>
    </lineage>
</organism>
<keyword evidence="3" id="KW-1185">Reference proteome</keyword>
<feature type="non-terminal residue" evidence="2">
    <location>
        <position position="1"/>
    </location>
</feature>
<feature type="non-terminal residue" evidence="2">
    <location>
        <position position="96"/>
    </location>
</feature>
<dbReference type="Proteomes" id="UP001281003">
    <property type="component" value="Unassembled WGS sequence"/>
</dbReference>
<protein>
    <submittedName>
        <fullName evidence="2">Uncharacterized protein</fullName>
    </submittedName>
</protein>
<feature type="transmembrane region" description="Helical" evidence="1">
    <location>
        <begin position="6"/>
        <end position="26"/>
    </location>
</feature>
<reference evidence="2" key="1">
    <citation type="journal article" date="2023" name="Mol. Phylogenet. Evol.">
        <title>Genome-scale phylogeny and comparative genomics of the fungal order Sordariales.</title>
        <authorList>
            <person name="Hensen N."/>
            <person name="Bonometti L."/>
            <person name="Westerberg I."/>
            <person name="Brannstrom I.O."/>
            <person name="Guillou S."/>
            <person name="Cros-Aarteil S."/>
            <person name="Calhoun S."/>
            <person name="Haridas S."/>
            <person name="Kuo A."/>
            <person name="Mondo S."/>
            <person name="Pangilinan J."/>
            <person name="Riley R."/>
            <person name="LaButti K."/>
            <person name="Andreopoulos B."/>
            <person name="Lipzen A."/>
            <person name="Chen C."/>
            <person name="Yan M."/>
            <person name="Daum C."/>
            <person name="Ng V."/>
            <person name="Clum A."/>
            <person name="Steindorff A."/>
            <person name="Ohm R.A."/>
            <person name="Martin F."/>
            <person name="Silar P."/>
            <person name="Natvig D.O."/>
            <person name="Lalanne C."/>
            <person name="Gautier V."/>
            <person name="Ament-Velasquez S.L."/>
            <person name="Kruys A."/>
            <person name="Hutchinson M.I."/>
            <person name="Powell A.J."/>
            <person name="Barry K."/>
            <person name="Miller A.N."/>
            <person name="Grigoriev I.V."/>
            <person name="Debuchy R."/>
            <person name="Gladieux P."/>
            <person name="Hiltunen Thoren M."/>
            <person name="Johannesson H."/>
        </authorList>
    </citation>
    <scope>NUCLEOTIDE SEQUENCE</scope>
    <source>
        <strain evidence="2">FGSC 1904</strain>
    </source>
</reference>